<dbReference type="PROSITE" id="PS50068">
    <property type="entry name" value="LDLRA_2"/>
    <property type="match status" value="1"/>
</dbReference>
<feature type="disulfide bond" evidence="2">
    <location>
        <begin position="141"/>
        <end position="159"/>
    </location>
</feature>
<organism evidence="4 5">
    <name type="scientific">Argiope bruennichi</name>
    <name type="common">Wasp spider</name>
    <name type="synonym">Aranea bruennichi</name>
    <dbReference type="NCBI Taxonomy" id="94029"/>
    <lineage>
        <taxon>Eukaryota</taxon>
        <taxon>Metazoa</taxon>
        <taxon>Ecdysozoa</taxon>
        <taxon>Arthropoda</taxon>
        <taxon>Chelicerata</taxon>
        <taxon>Arachnida</taxon>
        <taxon>Araneae</taxon>
        <taxon>Araneomorphae</taxon>
        <taxon>Entelegynae</taxon>
        <taxon>Araneoidea</taxon>
        <taxon>Araneidae</taxon>
        <taxon>Argiope</taxon>
    </lineage>
</organism>
<evidence type="ECO:0000256" key="3">
    <source>
        <dbReference type="SAM" id="SignalP"/>
    </source>
</evidence>
<dbReference type="SMART" id="SM00192">
    <property type="entry name" value="LDLa"/>
    <property type="match status" value="1"/>
</dbReference>
<comment type="caution">
    <text evidence="4">The sequence shown here is derived from an EMBL/GenBank/DDBJ whole genome shotgun (WGS) entry which is preliminary data.</text>
</comment>
<evidence type="ECO:0000313" key="5">
    <source>
        <dbReference type="Proteomes" id="UP000807504"/>
    </source>
</evidence>
<gene>
    <name evidence="4" type="ORF">HNY73_021662</name>
</gene>
<dbReference type="Proteomes" id="UP000807504">
    <property type="component" value="Unassembled WGS sequence"/>
</dbReference>
<keyword evidence="3" id="KW-0732">Signal</keyword>
<feature type="disulfide bond" evidence="2">
    <location>
        <begin position="153"/>
        <end position="168"/>
    </location>
</feature>
<keyword evidence="1 2" id="KW-1015">Disulfide bond</keyword>
<comment type="caution">
    <text evidence="2">Lacks conserved residue(s) required for the propagation of feature annotation.</text>
</comment>
<sequence>MDGFKIAVFALILWGFQICIIQCRDCEIQPHFSGKIFSNADDFSLQEKCWFVPVSQGHYIHLKLNSLISSAACEDGYVRIIITGTGDEYKFCSTDKTKNPITAFGNTTVIHLAQFLETSSSFELEYSVKSIECINKNSFKCDDNSCISEEEVCDGVKDCKNGADEIGCGFKRNIISTGNKAMIKHNGPEFLIIHTESGMVFSYGLVYGLLVDIIQYKRLAASLFPLSNCLKNV</sequence>
<dbReference type="InterPro" id="IPR036055">
    <property type="entry name" value="LDL_receptor-like_sf"/>
</dbReference>
<dbReference type="PROSITE" id="PS01209">
    <property type="entry name" value="LDLRA_1"/>
    <property type="match status" value="1"/>
</dbReference>
<dbReference type="InterPro" id="IPR002172">
    <property type="entry name" value="LDrepeatLR_classA_rpt"/>
</dbReference>
<evidence type="ECO:0008006" key="6">
    <source>
        <dbReference type="Google" id="ProtNLM"/>
    </source>
</evidence>
<evidence type="ECO:0000313" key="4">
    <source>
        <dbReference type="EMBL" id="KAF8763478.1"/>
    </source>
</evidence>
<dbReference type="InterPro" id="IPR023415">
    <property type="entry name" value="LDLR_class-A_CS"/>
</dbReference>
<dbReference type="AlphaFoldDB" id="A0A8T0DY86"/>
<dbReference type="Gene3D" id="4.10.400.10">
    <property type="entry name" value="Low-density Lipoprotein Receptor"/>
    <property type="match status" value="1"/>
</dbReference>
<protein>
    <recommendedName>
        <fullName evidence="6">CUB domain-containing protein</fullName>
    </recommendedName>
</protein>
<keyword evidence="5" id="KW-1185">Reference proteome</keyword>
<feature type="signal peptide" evidence="3">
    <location>
        <begin position="1"/>
        <end position="23"/>
    </location>
</feature>
<dbReference type="CDD" id="cd00112">
    <property type="entry name" value="LDLa"/>
    <property type="match status" value="1"/>
</dbReference>
<evidence type="ECO:0000256" key="2">
    <source>
        <dbReference type="PROSITE-ProRule" id="PRU00124"/>
    </source>
</evidence>
<reference evidence="4" key="1">
    <citation type="journal article" date="2020" name="bioRxiv">
        <title>Chromosome-level reference genome of the European wasp spider Argiope bruennichi: a resource for studies on range expansion and evolutionary adaptation.</title>
        <authorList>
            <person name="Sheffer M.M."/>
            <person name="Hoppe A."/>
            <person name="Krehenwinkel H."/>
            <person name="Uhl G."/>
            <person name="Kuss A.W."/>
            <person name="Jensen L."/>
            <person name="Jensen C."/>
            <person name="Gillespie R.G."/>
            <person name="Hoff K.J."/>
            <person name="Prost S."/>
        </authorList>
    </citation>
    <scope>NUCLEOTIDE SEQUENCE</scope>
</reference>
<feature type="chain" id="PRO_5035715843" description="CUB domain-containing protein" evidence="3">
    <location>
        <begin position="24"/>
        <end position="233"/>
    </location>
</feature>
<accession>A0A8T0DY86</accession>
<dbReference type="EMBL" id="JABXBU010002231">
    <property type="protein sequence ID" value="KAF8763478.1"/>
    <property type="molecule type" value="Genomic_DNA"/>
</dbReference>
<reference evidence="4" key="2">
    <citation type="submission" date="2020-06" db="EMBL/GenBank/DDBJ databases">
        <authorList>
            <person name="Sheffer M."/>
        </authorList>
    </citation>
    <scope>NUCLEOTIDE SEQUENCE</scope>
</reference>
<evidence type="ECO:0000256" key="1">
    <source>
        <dbReference type="ARBA" id="ARBA00023157"/>
    </source>
</evidence>
<proteinExistence type="predicted"/>
<name>A0A8T0DY86_ARGBR</name>
<dbReference type="SUPFAM" id="SSF57424">
    <property type="entry name" value="LDL receptor-like module"/>
    <property type="match status" value="1"/>
</dbReference>
<dbReference type="Pfam" id="PF00057">
    <property type="entry name" value="Ldl_recept_a"/>
    <property type="match status" value="1"/>
</dbReference>